<sequence length="228" mass="24996">MRCLWLLLLLFSSVAIAKVDHLSVNRIEQSGQRMTWIYVNVVADQASFGKLRFYLVQQGTVKPLTGRPEGQFMMRLDSEGALTGDAELLVSTLLDSKDDALGRFKLTAAHVIQSVQPLSHAASAKQVPVTNSKATAVVVAQPAVATKSEQCHLAAGESLWRGANRLAVPYGLGRYGMMMALFDANPKHFNSNPQRLVNAELSCPSSDITARWKDEAHAKKQFELNTSQ</sequence>
<evidence type="ECO:0000313" key="2">
    <source>
        <dbReference type="EMBL" id="QIZ77943.1"/>
    </source>
</evidence>
<feature type="chain" id="PRO_5026343758" description="LysM domain-containing protein" evidence="1">
    <location>
        <begin position="18"/>
        <end position="228"/>
    </location>
</feature>
<dbReference type="RefSeq" id="WP_168661421.1">
    <property type="nucleotide sequence ID" value="NZ_CP051180.1"/>
</dbReference>
<dbReference type="Proteomes" id="UP000501602">
    <property type="component" value="Chromosome"/>
</dbReference>
<protein>
    <recommendedName>
        <fullName evidence="4">LysM domain-containing protein</fullName>
    </recommendedName>
</protein>
<accession>A0A6H1UI03</accession>
<keyword evidence="1" id="KW-0732">Signal</keyword>
<dbReference type="AlphaFoldDB" id="A0A6H1UI03"/>
<gene>
    <name evidence="2" type="ORF">HER31_14190</name>
</gene>
<evidence type="ECO:0000313" key="3">
    <source>
        <dbReference type="Proteomes" id="UP000501602"/>
    </source>
</evidence>
<keyword evidence="3" id="KW-1185">Reference proteome</keyword>
<proteinExistence type="predicted"/>
<reference evidence="2 3" key="1">
    <citation type="submission" date="2020-04" db="EMBL/GenBank/DDBJ databases">
        <title>Ferrimonas sp. S7 isolated from sea water.</title>
        <authorList>
            <person name="Bae S.S."/>
            <person name="Baek K."/>
        </authorList>
    </citation>
    <scope>NUCLEOTIDE SEQUENCE [LARGE SCALE GENOMIC DNA]</scope>
    <source>
        <strain evidence="2 3">S7</strain>
    </source>
</reference>
<evidence type="ECO:0000256" key="1">
    <source>
        <dbReference type="SAM" id="SignalP"/>
    </source>
</evidence>
<organism evidence="2 3">
    <name type="scientific">Ferrimonas lipolytica</name>
    <dbReference type="NCBI Taxonomy" id="2724191"/>
    <lineage>
        <taxon>Bacteria</taxon>
        <taxon>Pseudomonadati</taxon>
        <taxon>Pseudomonadota</taxon>
        <taxon>Gammaproteobacteria</taxon>
        <taxon>Alteromonadales</taxon>
        <taxon>Ferrimonadaceae</taxon>
        <taxon>Ferrimonas</taxon>
    </lineage>
</organism>
<dbReference type="EMBL" id="CP051180">
    <property type="protein sequence ID" value="QIZ77943.1"/>
    <property type="molecule type" value="Genomic_DNA"/>
</dbReference>
<evidence type="ECO:0008006" key="4">
    <source>
        <dbReference type="Google" id="ProtNLM"/>
    </source>
</evidence>
<feature type="signal peptide" evidence="1">
    <location>
        <begin position="1"/>
        <end position="17"/>
    </location>
</feature>
<name>A0A6H1UI03_9GAMM</name>
<dbReference type="KEGG" id="fes:HER31_14190"/>